<protein>
    <submittedName>
        <fullName evidence="5">Histidine kinase</fullName>
    </submittedName>
</protein>
<comment type="caution">
    <text evidence="5">The sequence shown here is derived from an EMBL/GenBank/DDBJ whole genome shotgun (WGS) entry which is preliminary data.</text>
</comment>
<dbReference type="InterPro" id="IPR010559">
    <property type="entry name" value="Sig_transdc_His_kin_internal"/>
</dbReference>
<evidence type="ECO:0000313" key="6">
    <source>
        <dbReference type="Proteomes" id="UP001165302"/>
    </source>
</evidence>
<keyword evidence="2" id="KW-0472">Membrane</keyword>
<dbReference type="SUPFAM" id="SSF63829">
    <property type="entry name" value="Calcium-dependent phosphotriesterase"/>
    <property type="match status" value="1"/>
</dbReference>
<dbReference type="Pfam" id="PF07494">
    <property type="entry name" value="Reg_prop"/>
    <property type="match status" value="1"/>
</dbReference>
<dbReference type="GO" id="GO:0016301">
    <property type="term" value="F:kinase activity"/>
    <property type="evidence" value="ECO:0007669"/>
    <property type="project" value="UniProtKB-KW"/>
</dbReference>
<feature type="domain" description="Signal transduction histidine kinase internal region" evidence="3">
    <location>
        <begin position="839"/>
        <end position="917"/>
    </location>
</feature>
<evidence type="ECO:0000313" key="5">
    <source>
        <dbReference type="EMBL" id="MCA5004539.1"/>
    </source>
</evidence>
<dbReference type="PANTHER" id="PTHR34220">
    <property type="entry name" value="SENSOR HISTIDINE KINASE YPDA"/>
    <property type="match status" value="1"/>
</dbReference>
<dbReference type="Gene3D" id="3.30.565.10">
    <property type="entry name" value="Histidine kinase-like ATPase, C-terminal domain"/>
    <property type="match status" value="1"/>
</dbReference>
<keyword evidence="1" id="KW-0175">Coiled coil</keyword>
<keyword evidence="5" id="KW-0808">Transferase</keyword>
<name>A0ABS7Z6H8_9SPHI</name>
<feature type="domain" description="Two component regulator three Y" evidence="4">
    <location>
        <begin position="695"/>
        <end position="756"/>
    </location>
</feature>
<dbReference type="InterPro" id="IPR015943">
    <property type="entry name" value="WD40/YVTN_repeat-like_dom_sf"/>
</dbReference>
<dbReference type="InterPro" id="IPR011044">
    <property type="entry name" value="Quino_amine_DH_bsu"/>
</dbReference>
<dbReference type="SUPFAM" id="SSF50969">
    <property type="entry name" value="YVTN repeat-like/Quinoprotein amine dehydrogenase"/>
    <property type="match status" value="1"/>
</dbReference>
<dbReference type="Proteomes" id="UP001165302">
    <property type="component" value="Unassembled WGS sequence"/>
</dbReference>
<evidence type="ECO:0000259" key="4">
    <source>
        <dbReference type="Pfam" id="PF07495"/>
    </source>
</evidence>
<dbReference type="InterPro" id="IPR011123">
    <property type="entry name" value="Y_Y_Y"/>
</dbReference>
<dbReference type="PANTHER" id="PTHR34220:SF7">
    <property type="entry name" value="SENSOR HISTIDINE KINASE YPDA"/>
    <property type="match status" value="1"/>
</dbReference>
<keyword evidence="2" id="KW-1133">Transmembrane helix</keyword>
<feature type="transmembrane region" description="Helical" evidence="2">
    <location>
        <begin position="764"/>
        <end position="783"/>
    </location>
</feature>
<dbReference type="InterPro" id="IPR050640">
    <property type="entry name" value="Bact_2-comp_sensor_kinase"/>
</dbReference>
<keyword evidence="2" id="KW-0812">Transmembrane</keyword>
<sequence length="1043" mass="120454">MIGFEKSYGQEMLYNFRHYSKKEGLLAQKIRDVVEDSRGILWMATDKGLVNFDGIRFHNIPFHRTYSHLTNDLSSISLDPKSSKIWMTSYNQGLICYDTHLPISSSVRTFNPTIGHNKIVKNELYTVFVASSGIVYFGGQETGLQYYDPKTDDVSYIKLSNSKDLETIFSIREDGNGIIWIGTRYGGIYIYNPKSNDIDNINLNNKGENGGRHFTFVGDSVYLNYYDYNLSNLGIYDKKIEHTNLLGIGKNKDYYDNELTDICYLPQQEKLLLAHIVHGLYLYDIRTKTNKHISWKEIYPEIDIETRINSLTSTSNGIYIATNQGLFLYSDELNIVDDLIPLNFSIKELFKVGNDTWFISATSVGKLSADYKNILLQIPTNELKVSQVNVVNNQIYLSTYGNGVHLVHTSTKSIQPLPINGKDFNFREADCNTVLGDVINSQDYLWIGSWNSGLYKYNLISREITLFNKQTGLIDNKIITVGKDRNNSIWLGMDGFGAVRVVDKVKGKFFSYFHHPADSLSLNANSVFSFLLDRYNELWYGSSTSGIGKIHFASKPEFIHYNDPHPFKKLYTRKMAMDHLDRIWMQTSDGVMIFDKISKRFLHLEQGDGVYPSVLNSPTDFYLNNNDIIWITNKGLIKGEISKVKVFEPDDYTSIISQFRILNEDHSYKLQSSTITLQPSENSFAFYLACPQLVKNSNIRFSYQLDGIHKEWIETDESHQAIFTNVDPGRYTFSVRVGDMEGNWSKNITKYNIVVKSVWYESTLFRVLFALILATLAFGFLFYRINQQKAVNKLHSDFNEKLKKELIENEKKIIEQQENLEVQRQEKIESDFRKKLYESELKAVRAQMNPHFIFNVLNSIEAYVVENNKLKASKLIHKFASLSRIVLENSQNSMVNIESELGLVKLYLDLERERFDHMFDFEIHVENDINPYRDKIPSMLIQPIVENAVHHGVRHLTDRKGLVYINISRRDVYIVIQVLDNGVGFDLQENSTFKRQSFGIKGVENRLQMMNRDGVNSRTGIHIDKTPNILDYTTRVTMIFPIF</sequence>
<dbReference type="InterPro" id="IPR011110">
    <property type="entry name" value="Reg_prop"/>
</dbReference>
<dbReference type="Pfam" id="PF06580">
    <property type="entry name" value="His_kinase"/>
    <property type="match status" value="1"/>
</dbReference>
<keyword evidence="5" id="KW-0418">Kinase</keyword>
<evidence type="ECO:0000259" key="3">
    <source>
        <dbReference type="Pfam" id="PF06580"/>
    </source>
</evidence>
<feature type="coiled-coil region" evidence="1">
    <location>
        <begin position="799"/>
        <end position="826"/>
    </location>
</feature>
<reference evidence="5" key="1">
    <citation type="submission" date="2020-10" db="EMBL/GenBank/DDBJ databases">
        <authorList>
            <person name="Lu T."/>
            <person name="Wang Q."/>
            <person name="Han X."/>
        </authorList>
    </citation>
    <scope>NUCLEOTIDE SEQUENCE</scope>
    <source>
        <strain evidence="5">WQ 366</strain>
    </source>
</reference>
<dbReference type="EMBL" id="JADEYP010000006">
    <property type="protein sequence ID" value="MCA5004539.1"/>
    <property type="molecule type" value="Genomic_DNA"/>
</dbReference>
<evidence type="ECO:0000256" key="2">
    <source>
        <dbReference type="SAM" id="Phobius"/>
    </source>
</evidence>
<dbReference type="Pfam" id="PF07495">
    <property type="entry name" value="Y_Y_Y"/>
    <property type="match status" value="1"/>
</dbReference>
<organism evidence="5 6">
    <name type="scientific">Sphingobacterium bovistauri</name>
    <dbReference type="NCBI Taxonomy" id="2781959"/>
    <lineage>
        <taxon>Bacteria</taxon>
        <taxon>Pseudomonadati</taxon>
        <taxon>Bacteroidota</taxon>
        <taxon>Sphingobacteriia</taxon>
        <taxon>Sphingobacteriales</taxon>
        <taxon>Sphingobacteriaceae</taxon>
        <taxon>Sphingobacterium</taxon>
    </lineage>
</organism>
<dbReference type="Gene3D" id="2.130.10.10">
    <property type="entry name" value="YVTN repeat-like/Quinoprotein amine dehydrogenase"/>
    <property type="match status" value="2"/>
</dbReference>
<dbReference type="InterPro" id="IPR013783">
    <property type="entry name" value="Ig-like_fold"/>
</dbReference>
<dbReference type="SUPFAM" id="SSF55874">
    <property type="entry name" value="ATPase domain of HSP90 chaperone/DNA topoisomerase II/histidine kinase"/>
    <property type="match status" value="1"/>
</dbReference>
<proteinExistence type="predicted"/>
<evidence type="ECO:0000256" key="1">
    <source>
        <dbReference type="SAM" id="Coils"/>
    </source>
</evidence>
<dbReference type="Gene3D" id="2.60.40.10">
    <property type="entry name" value="Immunoglobulins"/>
    <property type="match status" value="1"/>
</dbReference>
<accession>A0ABS7Z6H8</accession>
<dbReference type="InterPro" id="IPR036890">
    <property type="entry name" value="HATPase_C_sf"/>
</dbReference>
<keyword evidence="6" id="KW-1185">Reference proteome</keyword>
<gene>
    <name evidence="5" type="ORF">IPZ78_05145</name>
</gene>